<organism evidence="8 9">
    <name type="scientific">Stomoxys calcitrans</name>
    <name type="common">Stable fly</name>
    <name type="synonym">Conops calcitrans</name>
    <dbReference type="NCBI Taxonomy" id="35570"/>
    <lineage>
        <taxon>Eukaryota</taxon>
        <taxon>Metazoa</taxon>
        <taxon>Ecdysozoa</taxon>
        <taxon>Arthropoda</taxon>
        <taxon>Hexapoda</taxon>
        <taxon>Insecta</taxon>
        <taxon>Pterygota</taxon>
        <taxon>Neoptera</taxon>
        <taxon>Endopterygota</taxon>
        <taxon>Diptera</taxon>
        <taxon>Brachycera</taxon>
        <taxon>Muscomorpha</taxon>
        <taxon>Muscoidea</taxon>
        <taxon>Muscidae</taxon>
        <taxon>Stomoxys</taxon>
    </lineage>
</organism>
<proteinExistence type="inferred from homology"/>
<dbReference type="GO" id="GO:0016042">
    <property type="term" value="P:lipid catabolic process"/>
    <property type="evidence" value="ECO:0007669"/>
    <property type="project" value="TreeGrafter"/>
</dbReference>
<evidence type="ECO:0000259" key="7">
    <source>
        <dbReference type="Pfam" id="PF00151"/>
    </source>
</evidence>
<evidence type="ECO:0000256" key="3">
    <source>
        <dbReference type="ARBA" id="ARBA00022525"/>
    </source>
</evidence>
<reference evidence="8" key="1">
    <citation type="submission" date="2020-05" db="UniProtKB">
        <authorList>
            <consortium name="EnsemblMetazoa"/>
        </authorList>
    </citation>
    <scope>IDENTIFICATION</scope>
    <source>
        <strain evidence="8">USDA</strain>
    </source>
</reference>
<evidence type="ECO:0000313" key="9">
    <source>
        <dbReference type="Proteomes" id="UP000095300"/>
    </source>
</evidence>
<feature type="chain" id="PRO_5009325614" description="Lipase domain-containing protein" evidence="6">
    <location>
        <begin position="22"/>
        <end position="347"/>
    </location>
</feature>
<dbReference type="AlphaFoldDB" id="A0A1I8NWR6"/>
<dbReference type="STRING" id="35570.A0A1I8NWR6"/>
<keyword evidence="4 6" id="KW-0732">Signal</keyword>
<dbReference type="SUPFAM" id="SSF53474">
    <property type="entry name" value="alpha/beta-Hydrolases"/>
    <property type="match status" value="1"/>
</dbReference>
<dbReference type="GO" id="GO:0005615">
    <property type="term" value="C:extracellular space"/>
    <property type="evidence" value="ECO:0007669"/>
    <property type="project" value="TreeGrafter"/>
</dbReference>
<gene>
    <name evidence="8" type="primary">106091850</name>
</gene>
<dbReference type="PANTHER" id="PTHR11610:SF149">
    <property type="entry name" value="FI01450P-RELATED"/>
    <property type="match status" value="1"/>
</dbReference>
<dbReference type="EnsemblMetazoa" id="SCAU002701-RA">
    <property type="protein sequence ID" value="SCAU002701-PA"/>
    <property type="gene ID" value="SCAU002701"/>
</dbReference>
<keyword evidence="9" id="KW-1185">Reference proteome</keyword>
<evidence type="ECO:0000313" key="8">
    <source>
        <dbReference type="EnsemblMetazoa" id="SCAU002701-PA"/>
    </source>
</evidence>
<feature type="signal peptide" evidence="6">
    <location>
        <begin position="1"/>
        <end position="21"/>
    </location>
</feature>
<dbReference type="InterPro" id="IPR013818">
    <property type="entry name" value="Lipase"/>
</dbReference>
<dbReference type="Pfam" id="PF00151">
    <property type="entry name" value="Lipase"/>
    <property type="match status" value="1"/>
</dbReference>
<dbReference type="GO" id="GO:0016298">
    <property type="term" value="F:lipase activity"/>
    <property type="evidence" value="ECO:0007669"/>
    <property type="project" value="InterPro"/>
</dbReference>
<feature type="domain" description="Lipase" evidence="7">
    <location>
        <begin position="34"/>
        <end position="300"/>
    </location>
</feature>
<dbReference type="PANTHER" id="PTHR11610">
    <property type="entry name" value="LIPASE"/>
    <property type="match status" value="1"/>
</dbReference>
<dbReference type="Proteomes" id="UP000095300">
    <property type="component" value="Unassembled WGS sequence"/>
</dbReference>
<protein>
    <recommendedName>
        <fullName evidence="7">Lipase domain-containing protein</fullName>
    </recommendedName>
</protein>
<dbReference type="PRINTS" id="PR00821">
    <property type="entry name" value="TAGLIPASE"/>
</dbReference>
<dbReference type="OrthoDB" id="199913at2759"/>
<accession>A0A1I8NWR6</accession>
<dbReference type="InterPro" id="IPR029058">
    <property type="entry name" value="AB_hydrolase_fold"/>
</dbReference>
<evidence type="ECO:0000256" key="2">
    <source>
        <dbReference type="ARBA" id="ARBA00010701"/>
    </source>
</evidence>
<dbReference type="InterPro" id="IPR000734">
    <property type="entry name" value="TAG_lipase"/>
</dbReference>
<dbReference type="Gene3D" id="3.40.50.1820">
    <property type="entry name" value="alpha/beta hydrolase"/>
    <property type="match status" value="1"/>
</dbReference>
<comment type="subcellular location">
    <subcellularLocation>
        <location evidence="1">Secreted</location>
    </subcellularLocation>
</comment>
<sequence length="347" mass="38450">MRFYAIALFTVEALLLSTVDADGFADLILEITSNKADLACRAVAEAVSRNPLNDPQIEKVSFQLRLPCGRIEYSVTQANMLRNHPQFNAVRRTVFFVAGFFAPPEIYFISDMAKAYNCRGGYNFVLYNTGTYLATLYANTAYNTGKLGRFLAIGLRNLGLSPNRIHLVGHSLGAHIVGIAGRYYYKLTGRKIERITGLDPARPCFRTPSIFPSLQRGYAQFTDIIHSNPSELGTEELLGDVDFFPGGLSPTRKGCGINIRCSHEISIQYLAESIYPGNELNFIGYQCEDYQDLARKTCSGPRSIMGFANAGRSRGMHYVPVRPESPFGANATTDDSYRFDSCGRCVS</sequence>
<name>A0A1I8NWR6_STOCA</name>
<keyword evidence="3" id="KW-0964">Secreted</keyword>
<dbReference type="GO" id="GO:0017171">
    <property type="term" value="F:serine hydrolase activity"/>
    <property type="evidence" value="ECO:0007669"/>
    <property type="project" value="TreeGrafter"/>
</dbReference>
<evidence type="ECO:0000256" key="1">
    <source>
        <dbReference type="ARBA" id="ARBA00004613"/>
    </source>
</evidence>
<evidence type="ECO:0000256" key="4">
    <source>
        <dbReference type="ARBA" id="ARBA00022729"/>
    </source>
</evidence>
<dbReference type="VEuPathDB" id="VectorBase:SCAU002701"/>
<evidence type="ECO:0000256" key="5">
    <source>
        <dbReference type="RuleBase" id="RU004262"/>
    </source>
</evidence>
<comment type="similarity">
    <text evidence="2 5">Belongs to the AB hydrolase superfamily. Lipase family.</text>
</comment>
<evidence type="ECO:0000256" key="6">
    <source>
        <dbReference type="SAM" id="SignalP"/>
    </source>
</evidence>